<dbReference type="PANTHER" id="PTHR19375">
    <property type="entry name" value="HEAT SHOCK PROTEIN 70KDA"/>
    <property type="match status" value="1"/>
</dbReference>
<dbReference type="RefSeq" id="XP_046597014.1">
    <property type="nucleotide sequence ID" value="XM_046741058.1"/>
</dbReference>
<dbReference type="Pfam" id="PF00012">
    <property type="entry name" value="HSP70"/>
    <property type="match status" value="1"/>
</dbReference>
<keyword evidence="4" id="KW-1185">Reference proteome</keyword>
<evidence type="ECO:0000313" key="5">
    <source>
        <dbReference type="RefSeq" id="XP_046597014.1"/>
    </source>
</evidence>
<evidence type="ECO:0000256" key="2">
    <source>
        <dbReference type="ARBA" id="ARBA00022741"/>
    </source>
</evidence>
<evidence type="ECO:0000256" key="3">
    <source>
        <dbReference type="ARBA" id="ARBA00022840"/>
    </source>
</evidence>
<dbReference type="InterPro" id="IPR013126">
    <property type="entry name" value="Hsp_70_fam"/>
</dbReference>
<proteinExistence type="inferred from homology"/>
<dbReference type="Gene3D" id="3.90.640.10">
    <property type="entry name" value="Actin, Chain A, domain 4"/>
    <property type="match status" value="1"/>
</dbReference>
<keyword evidence="5" id="KW-0346">Stress response</keyword>
<evidence type="ECO:0000313" key="4">
    <source>
        <dbReference type="Proteomes" id="UP000829291"/>
    </source>
</evidence>
<sequence>MNKNIDETELELAVKSSTCKIITEKDTVQYLIKRNERMEKILPVEVATRIFEVMYSISTTAAHDDNEHNVVLCVPLRFSSASIQMWSKSASSAGFRVLQVISEPAAACLAYGIGQDRKESGYVLVYRIGGVSSEITLVKVVSGIYQIVSTSYYHDLGGNKLTKILAEYLAGEFMSKWKLDPMESRRSMSKLNIAAETCKHVLSTMSTAHCFVESLCDGVDFSYNITRARFENLINSNISEYIAPVDKILKETKLGTDDISKIILSGGTMKIPKLQEKIGALFSNGEVCSGKWSPDECMAIGAAMQSALLLSHGTWDESLQSTNMEVNALQKSLYIQIEELKPIIIPAKTVVPIKLQTRVEVPEVKDGKINLKIYEQDSEDVASQKKIGLICIPANSGAQLKVDTDLTEASLNVNITDAKSGQKSSFRFGIHEDDS</sequence>
<dbReference type="Gene3D" id="3.30.30.30">
    <property type="match status" value="1"/>
</dbReference>
<name>A0ABM3G9R3_NEOLC</name>
<gene>
    <name evidence="5" type="primary">LOC107224433</name>
</gene>
<dbReference type="InterPro" id="IPR043129">
    <property type="entry name" value="ATPase_NBD"/>
</dbReference>
<organism evidence="4 5">
    <name type="scientific">Neodiprion lecontei</name>
    <name type="common">Redheaded pine sawfly</name>
    <dbReference type="NCBI Taxonomy" id="441921"/>
    <lineage>
        <taxon>Eukaryota</taxon>
        <taxon>Metazoa</taxon>
        <taxon>Ecdysozoa</taxon>
        <taxon>Arthropoda</taxon>
        <taxon>Hexapoda</taxon>
        <taxon>Insecta</taxon>
        <taxon>Pterygota</taxon>
        <taxon>Neoptera</taxon>
        <taxon>Endopterygota</taxon>
        <taxon>Hymenoptera</taxon>
        <taxon>Tenthredinoidea</taxon>
        <taxon>Diprionidae</taxon>
        <taxon>Diprioninae</taxon>
        <taxon>Neodiprion</taxon>
    </lineage>
</organism>
<dbReference type="Proteomes" id="UP000829291">
    <property type="component" value="Chromosome 5"/>
</dbReference>
<accession>A0ABM3G9R3</accession>
<evidence type="ECO:0000256" key="1">
    <source>
        <dbReference type="ARBA" id="ARBA00007381"/>
    </source>
</evidence>
<reference evidence="5" key="1">
    <citation type="submission" date="2025-08" db="UniProtKB">
        <authorList>
            <consortium name="RefSeq"/>
        </authorList>
    </citation>
    <scope>IDENTIFICATION</scope>
    <source>
        <tissue evidence="5">Thorax and Abdomen</tissue>
    </source>
</reference>
<dbReference type="GeneID" id="107224433"/>
<comment type="similarity">
    <text evidence="1">Belongs to the heat shock protein 70 family.</text>
</comment>
<protein>
    <submittedName>
        <fullName evidence="5">Heat shock 70 kDa protein 14 isoform X2</fullName>
    </submittedName>
</protein>
<dbReference type="Gene3D" id="3.30.420.40">
    <property type="match status" value="2"/>
</dbReference>
<dbReference type="SUPFAM" id="SSF53067">
    <property type="entry name" value="Actin-like ATPase domain"/>
    <property type="match status" value="2"/>
</dbReference>
<keyword evidence="2" id="KW-0547">Nucleotide-binding</keyword>
<dbReference type="PRINTS" id="PR00301">
    <property type="entry name" value="HEATSHOCK70"/>
</dbReference>
<keyword evidence="3" id="KW-0067">ATP-binding</keyword>